<gene>
    <name evidence="2" type="ORF">GMRT_13500</name>
</gene>
<comment type="caution">
    <text evidence="2">The sequence shown here is derived from an EMBL/GenBank/DDBJ whole genome shotgun (WGS) entry which is preliminary data.</text>
</comment>
<feature type="region of interest" description="Disordered" evidence="1">
    <location>
        <begin position="501"/>
        <end position="523"/>
    </location>
</feature>
<dbReference type="AlphaFoldDB" id="A0A4Z1T4J5"/>
<evidence type="ECO:0000256" key="1">
    <source>
        <dbReference type="SAM" id="MobiDB-lite"/>
    </source>
</evidence>
<dbReference type="OrthoDB" id="10252246at2759"/>
<accession>A0A4Z1T4J5</accession>
<keyword evidence="3" id="KW-1185">Reference proteome</keyword>
<evidence type="ECO:0000313" key="3">
    <source>
        <dbReference type="Proteomes" id="UP000315496"/>
    </source>
</evidence>
<dbReference type="SUPFAM" id="SSF101898">
    <property type="entry name" value="NHL repeat"/>
    <property type="match status" value="1"/>
</dbReference>
<dbReference type="Gene3D" id="2.120.10.30">
    <property type="entry name" value="TolB, C-terminal domain"/>
    <property type="match status" value="2"/>
</dbReference>
<dbReference type="Proteomes" id="UP000315496">
    <property type="component" value="Chromosome 3"/>
</dbReference>
<feature type="compositionally biased region" description="Polar residues" evidence="1">
    <location>
        <begin position="544"/>
        <end position="553"/>
    </location>
</feature>
<reference evidence="2 3" key="1">
    <citation type="submission" date="2019-05" db="EMBL/GenBank/DDBJ databases">
        <title>The compact genome of Giardia muris reveals important steps in the evolution of intestinal protozoan parasites.</title>
        <authorList>
            <person name="Xu F."/>
            <person name="Jimenez-Gonzalez A."/>
            <person name="Einarsson E."/>
            <person name="Astvaldsson A."/>
            <person name="Peirasmaki D."/>
            <person name="Eckmann L."/>
            <person name="Andersson J.O."/>
            <person name="Svard S.G."/>
            <person name="Jerlstrom-Hultqvist J."/>
        </authorList>
    </citation>
    <scope>NUCLEOTIDE SEQUENCE [LARGE SCALE GENOMIC DNA]</scope>
    <source>
        <strain evidence="2 3">Roberts-Thomson</strain>
    </source>
</reference>
<proteinExistence type="predicted"/>
<feature type="compositionally biased region" description="Basic and acidic residues" evidence="1">
    <location>
        <begin position="602"/>
        <end position="612"/>
    </location>
</feature>
<dbReference type="VEuPathDB" id="GiardiaDB:GMRT_13500"/>
<evidence type="ECO:0000313" key="2">
    <source>
        <dbReference type="EMBL" id="TNJ27987.1"/>
    </source>
</evidence>
<sequence length="1056" mass="116022">MLHNTVQFRRPVSRRQVRAVKRHASNPFDREYDSTEASTVLASATVTTVCGNGRDVPVDGVPGIGSLSNPRAICPFTPDRAYSSEDAFHVLVADSTGLRIASRSMLRTLKSLVHKGTASSVSIGGVIQTPLGIVFSDDVHHKIKLLRPVPESEAHSHGFEDPYETILEDPFYREQTKVKRTTNQTHVLLTLAGSVAGHADGVITKALFKRPTTLASACNGRIILVADTGNNCIRCIDIQNRFVTTLVGSPGATRSPREKQTRNPLDPYIRDRVPIDSATLLRPTGLCVSQTRPGVVFVADTGNHTVKLIDTVNQVAQNIAGIEQRAGTAAGYESMLHCPRAVCELPDSTLLVLDRTGLSRVCPERCLLWPVANLCVHVGWRDGPLNQALFTAPTALLSYDDRIFVADGGTNSLRMIVFGAPEPLPTDSKMLVETKKASHNPSLVYDAVPAPAHASEPRENVMYNDGSIPTERDKELDDIVLGEGVYVRERPRITGVRIGSSSDVKRVPVPRPDEESYGAGQVSDWKFVSRDDSSEEYEIHSKLPVQSEQQQRSTTREAVARRIGTLLQAPDNRVSLRPTKSVERKPSSSEPDDNEIISLARSELRGSTRDTPDTDGLTIEEMAPTMQRSSSRVRFSGTNDLDTNPDMITSPRAKTSTILASSRPPNDPLTAAINLCRSTCIDRSPRRRAKSADADVKIVDIQGPAERLTPVTNIAKRHAPEKMHPREWRDSEEQEERVRRDSPAHSSQLASAPRSIPEKSTSRDDTSAEQAQEEHQHTSRGVTQLHTRRQSNRIARIPSPTRGEPRTIAELVRSRCQSQHQGLLTMLLRVRQQDVGHITQLLGGRPVDPLKYYGTLLSYCARASTVLLIARIQDGGNMGVAGYSEDGETQLLSLTQTIQLQGMETRGGRTRDKRKDSPLSLSASLIVSILGHDDDVIVKSLSICGEVTEVDTVVPDLDISLTQYGALIENTLWRTTIPLAHVVEVADIIEGDEGLSPTYEPALSCPVRIVAVRNGRREALSAEIRLTTGTVLPRQLGDIRKEPLQKFLFTQYIQTV</sequence>
<organism evidence="2 3">
    <name type="scientific">Giardia muris</name>
    <dbReference type="NCBI Taxonomy" id="5742"/>
    <lineage>
        <taxon>Eukaryota</taxon>
        <taxon>Metamonada</taxon>
        <taxon>Diplomonadida</taxon>
        <taxon>Hexamitidae</taxon>
        <taxon>Giardiinae</taxon>
        <taxon>Giardia</taxon>
    </lineage>
</organism>
<feature type="compositionally biased region" description="Basic and acidic residues" evidence="1">
    <location>
        <begin position="718"/>
        <end position="743"/>
    </location>
</feature>
<feature type="region of interest" description="Disordered" evidence="1">
    <location>
        <begin position="709"/>
        <end position="805"/>
    </location>
</feature>
<dbReference type="PANTHER" id="PTHR46388">
    <property type="entry name" value="NHL REPEAT-CONTAINING PROTEIN 2"/>
    <property type="match status" value="1"/>
</dbReference>
<feature type="compositionally biased region" description="Polar residues" evidence="1">
    <location>
        <begin position="626"/>
        <end position="642"/>
    </location>
</feature>
<feature type="compositionally biased region" description="Basic and acidic residues" evidence="1">
    <location>
        <begin position="503"/>
        <end position="514"/>
    </location>
</feature>
<name>A0A4Z1T4J5_GIAMU</name>
<feature type="compositionally biased region" description="Basic and acidic residues" evidence="1">
    <location>
        <begin position="756"/>
        <end position="777"/>
    </location>
</feature>
<dbReference type="EMBL" id="VDLU01000003">
    <property type="protein sequence ID" value="TNJ27987.1"/>
    <property type="molecule type" value="Genomic_DNA"/>
</dbReference>
<dbReference type="InterPro" id="IPR011042">
    <property type="entry name" value="6-blade_b-propeller_TolB-like"/>
</dbReference>
<dbReference type="PANTHER" id="PTHR46388:SF2">
    <property type="entry name" value="NHL REPEAT-CONTAINING PROTEIN 2"/>
    <property type="match status" value="1"/>
</dbReference>
<protein>
    <submittedName>
        <fullName evidence="2">NHL repeat-containing protein</fullName>
    </submittedName>
</protein>
<feature type="region of interest" description="Disordered" evidence="1">
    <location>
        <begin position="538"/>
        <end position="650"/>
    </location>
</feature>